<evidence type="ECO:0000256" key="7">
    <source>
        <dbReference type="PROSITE-ProRule" id="PRU01360"/>
    </source>
</evidence>
<evidence type="ECO:0000313" key="11">
    <source>
        <dbReference type="Proteomes" id="UP000219048"/>
    </source>
</evidence>
<dbReference type="SUPFAM" id="SSF56935">
    <property type="entry name" value="Porins"/>
    <property type="match status" value="1"/>
</dbReference>
<comment type="subcellular location">
    <subcellularLocation>
        <location evidence="1 7">Cell outer membrane</location>
        <topology evidence="1 7">Multi-pass membrane protein</topology>
    </subcellularLocation>
</comment>
<dbReference type="InterPro" id="IPR023997">
    <property type="entry name" value="TonB-dep_OMP_SusC/RagA_CS"/>
</dbReference>
<evidence type="ECO:0000256" key="4">
    <source>
        <dbReference type="ARBA" id="ARBA00022692"/>
    </source>
</evidence>
<evidence type="ECO:0000256" key="6">
    <source>
        <dbReference type="ARBA" id="ARBA00023237"/>
    </source>
</evidence>
<dbReference type="OrthoDB" id="9768177at2"/>
<dbReference type="NCBIfam" id="TIGR04056">
    <property type="entry name" value="OMP_RagA_SusC"/>
    <property type="match status" value="1"/>
</dbReference>
<feature type="signal peptide" evidence="8">
    <location>
        <begin position="1"/>
        <end position="22"/>
    </location>
</feature>
<dbReference type="InterPro" id="IPR012910">
    <property type="entry name" value="Plug_dom"/>
</dbReference>
<dbReference type="EMBL" id="OBEH01000003">
    <property type="protein sequence ID" value="SNZ00460.1"/>
    <property type="molecule type" value="Genomic_DNA"/>
</dbReference>
<dbReference type="GO" id="GO:0009279">
    <property type="term" value="C:cell outer membrane"/>
    <property type="evidence" value="ECO:0007669"/>
    <property type="project" value="UniProtKB-SubCell"/>
</dbReference>
<keyword evidence="6 7" id="KW-0998">Cell outer membrane</keyword>
<dbReference type="InterPro" id="IPR039426">
    <property type="entry name" value="TonB-dep_rcpt-like"/>
</dbReference>
<sequence>MQKLKTKLVFLLSLAFCGSLFAQNIKVTGNVTDVETGMPIPGASVIEGGTTNGVAADFDGNYEITVPPNASLVISSIGFLSQTISLNGQTTVNVSLSPDVSQLDEVVVVGFGTQKRENVTGAASYVQMDEIINDRPIVDATQALQGAAAGLQIVQSSGQPGDTSTSINIRGFTSINGGSPLILINNVPGDIEDLNPRDIESISVLKDAAASSIYGARAAFGVVLITTKSAGRNQKVSFSYDVTTSVSRAVDQPEKATTRQFAESLDTFGVNAYFAGQNVDRWIELLDLYDANQLGQLNLVSDPINNTTYPIHFEESSSQYYPLTDSDIIDDFIKNFGYSTIHNFSVSGGGEKVGYRLSTGYAFEDGVMVTDKDSFKKYNVNAQVDADITPQLTSSSNIFFRSSIQSVPNAQYNQALQQRMYDPTGFFDDGTGDVLPFNSPGNVVRFSVPTKRDEDNIRLFQRLEWKPFKDFSLTGEYTFEKKYINTVAVRNAQRYYSTFRFNPTVSEEDALRNSSLRKTQTTRIYNGFNIYGKYNVTFGDHNFNFLLGFNKEDEKQDVFSAFRNDLIDPDTPTFNLAQGENFTITDSFYDWAVVGYFGRLNYTLLDRYFIEANLRYDGSSRFAEGSRYAWLPSVSVGWDISEEPFMENVDFISLLKPRASWGKIGNQEYRRPDNNQQEYYPSIPGYEDFLANWINLSTDQRFISFNPAQLVSDTFTWEEVVTKNLGIDANFFKNRLSTSFDIYTRETLGMLKAALPLPAILGTEAPLQNDADLETKGWDIEIGWNDKIGEFSYGINVNVFDNHSKITRFESAQKSINPAAFYEGKEIGEIWGYVTDGYYTVDDFVEGTLNADLSGPNRELKDGVPFPENAPVPYPGDIKYRDLNGDGQITDGNGTAEPQFDENGNVIPETGPGDRKRIGNSTRRYQFGVNGNMAYKGFDLSFVLSGVGKRDRWRGFTTVGEDTRSQDVDLIFPYPSVFDHIYAHQLDYWTPDNQDAFYPRIYGDASTGNNDSNYDRSRFVQTKYLSDESYLRVQNITLGYSFNDNLLERLRLNKLRVFVSANNPFIFDNLQRGLDPDQTTTNIARRYPILAQYSVGLNVSF</sequence>
<keyword evidence="2 7" id="KW-0813">Transport</keyword>
<dbReference type="Pfam" id="PF07715">
    <property type="entry name" value="Plug"/>
    <property type="match status" value="1"/>
</dbReference>
<evidence type="ECO:0000256" key="5">
    <source>
        <dbReference type="ARBA" id="ARBA00023136"/>
    </source>
</evidence>
<dbReference type="Pfam" id="PF13715">
    <property type="entry name" value="CarbopepD_reg_2"/>
    <property type="match status" value="1"/>
</dbReference>
<dbReference type="NCBIfam" id="TIGR04057">
    <property type="entry name" value="SusC_RagA_signa"/>
    <property type="match status" value="1"/>
</dbReference>
<reference evidence="11" key="1">
    <citation type="submission" date="2017-09" db="EMBL/GenBank/DDBJ databases">
        <authorList>
            <person name="Varghese N."/>
            <person name="Submissions S."/>
        </authorList>
    </citation>
    <scope>NUCLEOTIDE SEQUENCE [LARGE SCALE GENOMIC DNA]</scope>
    <source>
        <strain evidence="11">DSM 25885</strain>
    </source>
</reference>
<dbReference type="AlphaFoldDB" id="A0A285MTD8"/>
<dbReference type="RefSeq" id="WP_097045917.1">
    <property type="nucleotide sequence ID" value="NZ_OBEH01000003.1"/>
</dbReference>
<comment type="similarity">
    <text evidence="7">Belongs to the TonB-dependent receptor family.</text>
</comment>
<dbReference type="InterPro" id="IPR037066">
    <property type="entry name" value="Plug_dom_sf"/>
</dbReference>
<evidence type="ECO:0000259" key="9">
    <source>
        <dbReference type="Pfam" id="PF07715"/>
    </source>
</evidence>
<proteinExistence type="inferred from homology"/>
<keyword evidence="4 7" id="KW-0812">Transmembrane</keyword>
<dbReference type="InterPro" id="IPR023996">
    <property type="entry name" value="TonB-dep_OMP_SusC/RagA"/>
</dbReference>
<dbReference type="Gene3D" id="2.40.170.20">
    <property type="entry name" value="TonB-dependent receptor, beta-barrel domain"/>
    <property type="match status" value="1"/>
</dbReference>
<organism evidence="10 11">
    <name type="scientific">Flagellimonas pacifica</name>
    <dbReference type="NCBI Taxonomy" id="1247520"/>
    <lineage>
        <taxon>Bacteria</taxon>
        <taxon>Pseudomonadati</taxon>
        <taxon>Bacteroidota</taxon>
        <taxon>Flavobacteriia</taxon>
        <taxon>Flavobacteriales</taxon>
        <taxon>Flavobacteriaceae</taxon>
        <taxon>Flagellimonas</taxon>
    </lineage>
</organism>
<accession>A0A285MTD8</accession>
<evidence type="ECO:0000256" key="1">
    <source>
        <dbReference type="ARBA" id="ARBA00004571"/>
    </source>
</evidence>
<evidence type="ECO:0000256" key="3">
    <source>
        <dbReference type="ARBA" id="ARBA00022452"/>
    </source>
</evidence>
<gene>
    <name evidence="10" type="ORF">SAMN06265377_2284</name>
</gene>
<evidence type="ECO:0000256" key="8">
    <source>
        <dbReference type="SAM" id="SignalP"/>
    </source>
</evidence>
<keyword evidence="11" id="KW-1185">Reference proteome</keyword>
<feature type="domain" description="TonB-dependent receptor plug" evidence="9">
    <location>
        <begin position="117"/>
        <end position="222"/>
    </location>
</feature>
<dbReference type="PROSITE" id="PS52016">
    <property type="entry name" value="TONB_DEPENDENT_REC_3"/>
    <property type="match status" value="1"/>
</dbReference>
<keyword evidence="8" id="KW-0732">Signal</keyword>
<keyword evidence="5 7" id="KW-0472">Membrane</keyword>
<dbReference type="Gene3D" id="2.60.40.1120">
    <property type="entry name" value="Carboxypeptidase-like, regulatory domain"/>
    <property type="match status" value="1"/>
</dbReference>
<name>A0A285MTD8_9FLAO</name>
<dbReference type="InterPro" id="IPR008969">
    <property type="entry name" value="CarboxyPept-like_regulatory"/>
</dbReference>
<dbReference type="SUPFAM" id="SSF49464">
    <property type="entry name" value="Carboxypeptidase regulatory domain-like"/>
    <property type="match status" value="1"/>
</dbReference>
<protein>
    <submittedName>
        <fullName evidence="10">TonB-linked outer membrane protein, SusC/RagA family</fullName>
    </submittedName>
</protein>
<keyword evidence="3 7" id="KW-1134">Transmembrane beta strand</keyword>
<dbReference type="InterPro" id="IPR036942">
    <property type="entry name" value="Beta-barrel_TonB_sf"/>
</dbReference>
<feature type="chain" id="PRO_5012990258" evidence="8">
    <location>
        <begin position="23"/>
        <end position="1101"/>
    </location>
</feature>
<dbReference type="Gene3D" id="2.170.130.10">
    <property type="entry name" value="TonB-dependent receptor, plug domain"/>
    <property type="match status" value="1"/>
</dbReference>
<evidence type="ECO:0000256" key="2">
    <source>
        <dbReference type="ARBA" id="ARBA00022448"/>
    </source>
</evidence>
<dbReference type="Proteomes" id="UP000219048">
    <property type="component" value="Unassembled WGS sequence"/>
</dbReference>
<evidence type="ECO:0000313" key="10">
    <source>
        <dbReference type="EMBL" id="SNZ00460.1"/>
    </source>
</evidence>